<evidence type="ECO:0000256" key="6">
    <source>
        <dbReference type="HAMAP-Rule" id="MF_03191"/>
    </source>
</evidence>
<keyword evidence="2 6" id="KW-0808">Transferase</keyword>
<keyword evidence="6" id="KW-0999">Mitochondrion inner membrane</keyword>
<dbReference type="FunFam" id="3.40.50.150:FF:000064">
    <property type="entry name" value="2-methoxy-6-polyprenyl-1,4-benzoquinol methylase, mitochondrial"/>
    <property type="match status" value="1"/>
</dbReference>
<dbReference type="GO" id="GO:0008425">
    <property type="term" value="F:2-methoxy-6-polyprenyl-1,4-benzoquinol methyltransferase activity"/>
    <property type="evidence" value="ECO:0007669"/>
    <property type="project" value="UniProtKB-UniRule"/>
</dbReference>
<keyword evidence="4 6" id="KW-0949">S-adenosyl-L-methionine</keyword>
<dbReference type="GO" id="GO:0031314">
    <property type="term" value="C:extrinsic component of mitochondrial inner membrane"/>
    <property type="evidence" value="ECO:0007669"/>
    <property type="project" value="UniProtKB-UniRule"/>
</dbReference>
<accession>A0A2T9Y739</accession>
<dbReference type="HAMAP" id="MF_01813">
    <property type="entry name" value="MenG_UbiE_methyltr"/>
    <property type="match status" value="1"/>
</dbReference>
<dbReference type="Pfam" id="PF01209">
    <property type="entry name" value="Ubie_methyltran"/>
    <property type="match status" value="1"/>
</dbReference>
<dbReference type="UniPathway" id="UPA00232"/>
<feature type="binding site" evidence="6">
    <location>
        <position position="122"/>
    </location>
    <ligand>
        <name>S-adenosyl-L-methionine</name>
        <dbReference type="ChEBI" id="CHEBI:59789"/>
    </ligand>
</feature>
<keyword evidence="1 6" id="KW-0489">Methyltransferase</keyword>
<evidence type="ECO:0000256" key="5">
    <source>
        <dbReference type="ARBA" id="ARBA00046387"/>
    </source>
</evidence>
<evidence type="ECO:0000256" key="3">
    <source>
        <dbReference type="ARBA" id="ARBA00022688"/>
    </source>
</evidence>
<keyword evidence="6" id="KW-0496">Mitochondrion</keyword>
<dbReference type="NCBIfam" id="TIGR01934">
    <property type="entry name" value="MenG_MenH_UbiE"/>
    <property type="match status" value="1"/>
</dbReference>
<dbReference type="OrthoDB" id="6329284at2759"/>
<evidence type="ECO:0000313" key="7">
    <source>
        <dbReference type="EMBL" id="PVU88170.1"/>
    </source>
</evidence>
<dbReference type="Gene3D" id="3.40.50.150">
    <property type="entry name" value="Vaccinia Virus protein VP39"/>
    <property type="match status" value="1"/>
</dbReference>
<comment type="function">
    <text evidence="6">Methyltransferase required for the conversion of 2-polyprenyl-6-methoxy-1,4-benzoquinol (DDMQH2) to 2-polyprenyl-3-methyl-6-methoxy-1,4-benzoquinol (DMQH2).</text>
</comment>
<comment type="caution">
    <text evidence="6">Lacks conserved residue(s) required for the propagation of feature annotation.</text>
</comment>
<comment type="similarity">
    <text evidence="6">Belongs to the class I-like SAM-binding methyltransferase superfamily. MenG/UbiE family.</text>
</comment>
<name>A0A2T9Y739_9FUNG</name>
<sequence length="309" mass="35085">MLLTPIKPKAVLALNLTPSFLKYTSVTARLGLNNTKRSYTTSENQRSNTQQDNVKYTHFGFQNIPETYKEKLVKNVFSNVASKYDVMNDVMSAGIHRLWKDHFIRKMAPVPGTRLLDMAGGTGDIAERFLDYTKRKHNDTTSKVHLVDINPEMLEEGKKRFMGSQFYSNDQIKFGLGNAENLDFIEPNTYDVYTIAFGIRNCTHIDAVVREAYRVLKPGGCFMCLEFSKVDTPFISELYNVFSFNIIPELGRLIANDGDSYKYLVESIRKFPSQEDFASIIRDSGFTTFGSGYENLSFGIAAIHTGYKL</sequence>
<keyword evidence="6" id="KW-0472">Membrane</keyword>
<dbReference type="PANTHER" id="PTHR43591">
    <property type="entry name" value="METHYLTRANSFERASE"/>
    <property type="match status" value="1"/>
</dbReference>
<keyword evidence="8" id="KW-1185">Reference proteome</keyword>
<dbReference type="PROSITE" id="PS01183">
    <property type="entry name" value="UBIE_1"/>
    <property type="match status" value="1"/>
</dbReference>
<comment type="subunit">
    <text evidence="5">Component of a multi-subunit COQ enzyme complex, composed of at least COQ3, COQ4, COQ5, COQ6, COQ7 and COQ9. Interacts with PYURF; the interaction is direct, stabilizes COQ5 protein and associates PYURF with COQ enzyme complex.</text>
</comment>
<comment type="pathway">
    <text evidence="6">Cofactor biosynthesis; ubiquinone biosynthesis.</text>
</comment>
<dbReference type="PROSITE" id="PS51608">
    <property type="entry name" value="SAM_MT_UBIE"/>
    <property type="match status" value="1"/>
</dbReference>
<dbReference type="AlphaFoldDB" id="A0A2T9Y739"/>
<dbReference type="GO" id="GO:0032259">
    <property type="term" value="P:methylation"/>
    <property type="evidence" value="ECO:0007669"/>
    <property type="project" value="UniProtKB-KW"/>
</dbReference>
<feature type="binding site" evidence="6">
    <location>
        <begin position="178"/>
        <end position="179"/>
    </location>
    <ligand>
        <name>S-adenosyl-L-methionine</name>
        <dbReference type="ChEBI" id="CHEBI:59789"/>
    </ligand>
</feature>
<proteinExistence type="inferred from homology"/>
<dbReference type="CDD" id="cd02440">
    <property type="entry name" value="AdoMet_MTases"/>
    <property type="match status" value="1"/>
</dbReference>
<comment type="catalytic activity">
    <reaction evidence="6">
        <text>a 2-methoxy-6-(all-trans-polyprenyl)benzene-1,4-diol + S-adenosyl-L-methionine = a 5-methoxy-2-methyl-3-(all-trans-polyprenyl)benzene-1,4-diol + S-adenosyl-L-homocysteine + H(+)</text>
        <dbReference type="Rhea" id="RHEA:28286"/>
        <dbReference type="Rhea" id="RHEA-COMP:10858"/>
        <dbReference type="Rhea" id="RHEA-COMP:10859"/>
        <dbReference type="ChEBI" id="CHEBI:15378"/>
        <dbReference type="ChEBI" id="CHEBI:57856"/>
        <dbReference type="ChEBI" id="CHEBI:59789"/>
        <dbReference type="ChEBI" id="CHEBI:84166"/>
        <dbReference type="ChEBI" id="CHEBI:84167"/>
        <dbReference type="EC" id="2.1.1.201"/>
    </reaction>
</comment>
<feature type="binding site" evidence="6">
    <location>
        <position position="148"/>
    </location>
    <ligand>
        <name>S-adenosyl-L-methionine</name>
        <dbReference type="ChEBI" id="CHEBI:59789"/>
    </ligand>
</feature>
<dbReference type="InterPro" id="IPR023576">
    <property type="entry name" value="UbiE/COQ5_MeTrFase_CS"/>
</dbReference>
<dbReference type="InterPro" id="IPR004033">
    <property type="entry name" value="UbiE/COQ5_MeTrFase"/>
</dbReference>
<dbReference type="Proteomes" id="UP000245383">
    <property type="component" value="Unassembled WGS sequence"/>
</dbReference>
<reference evidence="7 8" key="1">
    <citation type="journal article" date="2018" name="MBio">
        <title>Comparative Genomics Reveals the Core Gene Toolbox for the Fungus-Insect Symbiosis.</title>
        <authorList>
            <person name="Wang Y."/>
            <person name="Stata M."/>
            <person name="Wang W."/>
            <person name="Stajich J.E."/>
            <person name="White M.M."/>
            <person name="Moncalvo J.M."/>
        </authorList>
    </citation>
    <scope>NUCLEOTIDE SEQUENCE [LARGE SCALE GENOMIC DNA]</scope>
    <source>
        <strain evidence="7 8">SWE-8-4</strain>
    </source>
</reference>
<evidence type="ECO:0000256" key="2">
    <source>
        <dbReference type="ARBA" id="ARBA00022679"/>
    </source>
</evidence>
<dbReference type="PANTHER" id="PTHR43591:SF24">
    <property type="entry name" value="2-METHOXY-6-POLYPRENYL-1,4-BENZOQUINOL METHYLASE, MITOCHONDRIAL"/>
    <property type="match status" value="1"/>
</dbReference>
<comment type="subcellular location">
    <subcellularLocation>
        <location evidence="6">Mitochondrion inner membrane</location>
        <topology evidence="6">Peripheral membrane protein</topology>
        <orientation evidence="6">Matrix side</orientation>
    </subcellularLocation>
</comment>
<dbReference type="InterPro" id="IPR029063">
    <property type="entry name" value="SAM-dependent_MTases_sf"/>
</dbReference>
<dbReference type="EMBL" id="MBFR01000407">
    <property type="protein sequence ID" value="PVU88170.1"/>
    <property type="molecule type" value="Genomic_DNA"/>
</dbReference>
<dbReference type="PROSITE" id="PS01184">
    <property type="entry name" value="UBIE_2"/>
    <property type="match status" value="1"/>
</dbReference>
<dbReference type="SUPFAM" id="SSF53335">
    <property type="entry name" value="S-adenosyl-L-methionine-dependent methyltransferases"/>
    <property type="match status" value="1"/>
</dbReference>
<comment type="caution">
    <text evidence="7">The sequence shown here is derived from an EMBL/GenBank/DDBJ whole genome shotgun (WGS) entry which is preliminary data.</text>
</comment>
<evidence type="ECO:0000313" key="8">
    <source>
        <dbReference type="Proteomes" id="UP000245383"/>
    </source>
</evidence>
<dbReference type="EC" id="2.1.1.201" evidence="6"/>
<dbReference type="STRING" id="133385.A0A2T9Y739"/>
<evidence type="ECO:0000256" key="1">
    <source>
        <dbReference type="ARBA" id="ARBA00022603"/>
    </source>
</evidence>
<evidence type="ECO:0000256" key="4">
    <source>
        <dbReference type="ARBA" id="ARBA00022691"/>
    </source>
</evidence>
<organism evidence="7 8">
    <name type="scientific">Smittium simulii</name>
    <dbReference type="NCBI Taxonomy" id="133385"/>
    <lineage>
        <taxon>Eukaryota</taxon>
        <taxon>Fungi</taxon>
        <taxon>Fungi incertae sedis</taxon>
        <taxon>Zoopagomycota</taxon>
        <taxon>Kickxellomycotina</taxon>
        <taxon>Harpellomycetes</taxon>
        <taxon>Harpellales</taxon>
        <taxon>Legeriomycetaceae</taxon>
        <taxon>Smittium</taxon>
    </lineage>
</organism>
<protein>
    <recommendedName>
        <fullName evidence="6">2-methoxy-6-polyprenyl-1,4-benzoquinol methylase, mitochondrial</fullName>
        <ecNumber evidence="6">2.1.1.201</ecNumber>
    </recommendedName>
    <alternativeName>
        <fullName evidence="6">Ubiquinone biosynthesis methyltransferase COQ5</fullName>
    </alternativeName>
</protein>
<keyword evidence="3 6" id="KW-0831">Ubiquinone biosynthesis</keyword>
<gene>
    <name evidence="6" type="primary">COQ5</name>
    <name evidence="7" type="ORF">BB561_005986</name>
</gene>